<evidence type="ECO:0000313" key="3">
    <source>
        <dbReference type="Proteomes" id="UP000094444"/>
    </source>
</evidence>
<comment type="caution">
    <text evidence="2">The sequence shown here is derived from an EMBL/GenBank/DDBJ whole genome shotgun (WGS) entry which is preliminary data.</text>
</comment>
<name>A0A2P5I8I4_DIAHE</name>
<accession>A0A2P5I8I4</accession>
<gene>
    <name evidence="2" type="ORF">DHEL01_v202778</name>
</gene>
<reference evidence="2" key="1">
    <citation type="submission" date="2017-09" db="EMBL/GenBank/DDBJ databases">
        <title>Polyketide synthases of a Diaporthe helianthi virulent isolate.</title>
        <authorList>
            <person name="Baroncelli R."/>
        </authorList>
    </citation>
    <scope>NUCLEOTIDE SEQUENCE [LARGE SCALE GENOMIC DNA]</scope>
    <source>
        <strain evidence="2">7/96</strain>
    </source>
</reference>
<feature type="region of interest" description="Disordered" evidence="1">
    <location>
        <begin position="59"/>
        <end position="81"/>
    </location>
</feature>
<evidence type="ECO:0000313" key="2">
    <source>
        <dbReference type="EMBL" id="POS78819.1"/>
    </source>
</evidence>
<dbReference type="InParanoid" id="A0A2P5I8I4"/>
<dbReference type="Proteomes" id="UP000094444">
    <property type="component" value="Unassembled WGS sequence"/>
</dbReference>
<organism evidence="2 3">
    <name type="scientific">Diaporthe helianthi</name>
    <dbReference type="NCBI Taxonomy" id="158607"/>
    <lineage>
        <taxon>Eukaryota</taxon>
        <taxon>Fungi</taxon>
        <taxon>Dikarya</taxon>
        <taxon>Ascomycota</taxon>
        <taxon>Pezizomycotina</taxon>
        <taxon>Sordariomycetes</taxon>
        <taxon>Sordariomycetidae</taxon>
        <taxon>Diaporthales</taxon>
        <taxon>Diaporthaceae</taxon>
        <taxon>Diaporthe</taxon>
    </lineage>
</organism>
<dbReference type="OrthoDB" id="5207497at2759"/>
<keyword evidence="3" id="KW-1185">Reference proteome</keyword>
<dbReference type="AlphaFoldDB" id="A0A2P5I8I4"/>
<dbReference type="EMBL" id="MAVT02000157">
    <property type="protein sequence ID" value="POS78819.1"/>
    <property type="molecule type" value="Genomic_DNA"/>
</dbReference>
<proteinExistence type="predicted"/>
<evidence type="ECO:0000256" key="1">
    <source>
        <dbReference type="SAM" id="MobiDB-lite"/>
    </source>
</evidence>
<protein>
    <submittedName>
        <fullName evidence="2">Uncharacterized protein</fullName>
    </submittedName>
</protein>
<sequence length="103" mass="12028">MIERLNKRYHLHGIDDLCHDGPISGDFQSHKVRHLMMGITACRVMKHLDHKARMSVTPRAKIRGFTGPRQGPEESSSLKEAWRRRQGRSMLRMLSNSMMTSRW</sequence>